<dbReference type="EMBL" id="JBHSBL010000020">
    <property type="protein sequence ID" value="MFC4069451.1"/>
    <property type="molecule type" value="Genomic_DNA"/>
</dbReference>
<dbReference type="InterPro" id="IPR058636">
    <property type="entry name" value="Beta-barrel_YknX"/>
</dbReference>
<gene>
    <name evidence="7" type="ORF">ACFO0C_31395</name>
</gene>
<feature type="compositionally biased region" description="Gly residues" evidence="3">
    <location>
        <begin position="356"/>
        <end position="379"/>
    </location>
</feature>
<evidence type="ECO:0000259" key="5">
    <source>
        <dbReference type="Pfam" id="PF25967"/>
    </source>
</evidence>
<name>A0ABV8J0F3_9ACTN</name>
<evidence type="ECO:0000256" key="2">
    <source>
        <dbReference type="SAM" id="Coils"/>
    </source>
</evidence>
<evidence type="ECO:0000256" key="1">
    <source>
        <dbReference type="ARBA" id="ARBA00009477"/>
    </source>
</evidence>
<comment type="caution">
    <text evidence="7">The sequence shown here is derived from an EMBL/GenBank/DDBJ whole genome shotgun (WGS) entry which is preliminary data.</text>
</comment>
<keyword evidence="4" id="KW-0472">Membrane</keyword>
<dbReference type="Gene3D" id="2.40.50.100">
    <property type="match status" value="1"/>
</dbReference>
<dbReference type="Proteomes" id="UP001595867">
    <property type="component" value="Unassembled WGS sequence"/>
</dbReference>
<dbReference type="Gene3D" id="2.40.420.20">
    <property type="match status" value="1"/>
</dbReference>
<evidence type="ECO:0000256" key="4">
    <source>
        <dbReference type="SAM" id="Phobius"/>
    </source>
</evidence>
<keyword evidence="8" id="KW-1185">Reference proteome</keyword>
<dbReference type="Pfam" id="PF25990">
    <property type="entry name" value="Beta-barrel_YknX"/>
    <property type="match status" value="1"/>
</dbReference>
<proteinExistence type="inferred from homology"/>
<organism evidence="7 8">
    <name type="scientific">Actinoplanes subglobosus</name>
    <dbReference type="NCBI Taxonomy" id="1547892"/>
    <lineage>
        <taxon>Bacteria</taxon>
        <taxon>Bacillati</taxon>
        <taxon>Actinomycetota</taxon>
        <taxon>Actinomycetes</taxon>
        <taxon>Micromonosporales</taxon>
        <taxon>Micromonosporaceae</taxon>
        <taxon>Actinoplanes</taxon>
    </lineage>
</organism>
<comment type="similarity">
    <text evidence="1">Belongs to the membrane fusion protein (MFP) (TC 8.A.1) family.</text>
</comment>
<feature type="coiled-coil region" evidence="2">
    <location>
        <begin position="102"/>
        <end position="153"/>
    </location>
</feature>
<dbReference type="Gene3D" id="1.10.287.470">
    <property type="entry name" value="Helix hairpin bin"/>
    <property type="match status" value="1"/>
</dbReference>
<evidence type="ECO:0000259" key="6">
    <source>
        <dbReference type="Pfam" id="PF25990"/>
    </source>
</evidence>
<feature type="transmembrane region" description="Helical" evidence="4">
    <location>
        <begin position="12"/>
        <end position="30"/>
    </location>
</feature>
<dbReference type="SUPFAM" id="SSF111369">
    <property type="entry name" value="HlyD-like secretion proteins"/>
    <property type="match status" value="1"/>
</dbReference>
<evidence type="ECO:0000313" key="7">
    <source>
        <dbReference type="EMBL" id="MFC4069451.1"/>
    </source>
</evidence>
<keyword evidence="2" id="KW-0175">Coiled coil</keyword>
<dbReference type="Gene3D" id="2.40.30.170">
    <property type="match status" value="1"/>
</dbReference>
<dbReference type="NCBIfam" id="TIGR01730">
    <property type="entry name" value="RND_mfp"/>
    <property type="match status" value="1"/>
</dbReference>
<reference evidence="8" key="1">
    <citation type="journal article" date="2019" name="Int. J. Syst. Evol. Microbiol.">
        <title>The Global Catalogue of Microorganisms (GCM) 10K type strain sequencing project: providing services to taxonomists for standard genome sequencing and annotation.</title>
        <authorList>
            <consortium name="The Broad Institute Genomics Platform"/>
            <consortium name="The Broad Institute Genome Sequencing Center for Infectious Disease"/>
            <person name="Wu L."/>
            <person name="Ma J."/>
        </authorList>
    </citation>
    <scope>NUCLEOTIDE SEQUENCE [LARGE SCALE GENOMIC DNA]</scope>
    <source>
        <strain evidence="8">TBRC 5832</strain>
    </source>
</reference>
<dbReference type="PANTHER" id="PTHR30469">
    <property type="entry name" value="MULTIDRUG RESISTANCE PROTEIN MDTA"/>
    <property type="match status" value="1"/>
</dbReference>
<dbReference type="Pfam" id="PF25967">
    <property type="entry name" value="RND-MFP_C"/>
    <property type="match status" value="1"/>
</dbReference>
<dbReference type="PANTHER" id="PTHR30469:SF33">
    <property type="entry name" value="SLR1207 PROTEIN"/>
    <property type="match status" value="1"/>
</dbReference>
<keyword evidence="4" id="KW-1133">Transmembrane helix</keyword>
<dbReference type="InterPro" id="IPR058627">
    <property type="entry name" value="MdtA-like_C"/>
</dbReference>
<accession>A0ABV8J0F3</accession>
<feature type="domain" description="YknX-like beta-barrel" evidence="6">
    <location>
        <begin position="204"/>
        <end position="279"/>
    </location>
</feature>
<dbReference type="InterPro" id="IPR006143">
    <property type="entry name" value="RND_pump_MFP"/>
</dbReference>
<sequence>MNALRRPSTAVNALLALLIVGAGFWGWALLRDTSQTTRASAAGVRTVTATQGTVTRTVSADGAVASASTATATFTTSGTVTEIPVKVGQTVGSGALLAKVDATDAKRDLELAQANLEAAEDALDRAESAGTDTDNASNAVTEAELAVDEAEAAVAGTRLTAPMAGTVVAVNGTLGGSSSVGSSASGASGSSTGGFVDIADLGKLQITAAFSEADATELKEGQSATIVWNALQNAETTGEVVAVDPTATSENSVVTYGVTVSLPNPPDGAKPGQTVTVSVVTGSVENAVMVNAVAVTTIGNRRTVTVLDAAGKQEVRQVQVGLEGDDAAQITSGLASGERVVIPTTTTTTTTTTNMRGGGAGGFAGVGGAPPGGGGNGGR</sequence>
<dbReference type="RefSeq" id="WP_378070330.1">
    <property type="nucleotide sequence ID" value="NZ_JBHSBL010000020.1"/>
</dbReference>
<protein>
    <submittedName>
        <fullName evidence="7">Efflux RND transporter periplasmic adaptor subunit</fullName>
    </submittedName>
</protein>
<evidence type="ECO:0000313" key="8">
    <source>
        <dbReference type="Proteomes" id="UP001595867"/>
    </source>
</evidence>
<evidence type="ECO:0000256" key="3">
    <source>
        <dbReference type="SAM" id="MobiDB-lite"/>
    </source>
</evidence>
<feature type="domain" description="Multidrug resistance protein MdtA-like C-terminal permuted SH3" evidence="5">
    <location>
        <begin position="286"/>
        <end position="342"/>
    </location>
</feature>
<feature type="region of interest" description="Disordered" evidence="3">
    <location>
        <begin position="348"/>
        <end position="379"/>
    </location>
</feature>
<keyword evidence="4" id="KW-0812">Transmembrane</keyword>